<keyword evidence="10" id="KW-1185">Reference proteome</keyword>
<evidence type="ECO:0000256" key="5">
    <source>
        <dbReference type="PROSITE-ProRule" id="PRU10141"/>
    </source>
</evidence>
<keyword evidence="7" id="KW-0472">Membrane</keyword>
<feature type="domain" description="Protein kinase" evidence="8">
    <location>
        <begin position="16"/>
        <end position="271"/>
    </location>
</feature>
<comment type="caution">
    <text evidence="9">The sequence shown here is derived from an EMBL/GenBank/DDBJ whole genome shotgun (WGS) entry which is preliminary data.</text>
</comment>
<feature type="binding site" evidence="5">
    <location>
        <position position="44"/>
    </location>
    <ligand>
        <name>ATP</name>
        <dbReference type="ChEBI" id="CHEBI:30616"/>
    </ligand>
</feature>
<gene>
    <name evidence="9" type="ORF">FHS42_003220</name>
</gene>
<dbReference type="InterPro" id="IPR011009">
    <property type="entry name" value="Kinase-like_dom_sf"/>
</dbReference>
<keyword evidence="3" id="KW-0418">Kinase</keyword>
<reference evidence="9 10" key="1">
    <citation type="submission" date="2020-08" db="EMBL/GenBank/DDBJ databases">
        <title>Genomic Encyclopedia of Type Strains, Phase III (KMG-III): the genomes of soil and plant-associated and newly described type strains.</title>
        <authorList>
            <person name="Whitman W."/>
        </authorList>
    </citation>
    <scope>NUCLEOTIDE SEQUENCE [LARGE SCALE GENOMIC DNA]</scope>
    <source>
        <strain evidence="9 10">CECT 8305</strain>
    </source>
</reference>
<dbReference type="Pfam" id="PF00069">
    <property type="entry name" value="Pkinase"/>
    <property type="match status" value="1"/>
</dbReference>
<evidence type="ECO:0000259" key="8">
    <source>
        <dbReference type="PROSITE" id="PS50011"/>
    </source>
</evidence>
<dbReference type="Proteomes" id="UP000588098">
    <property type="component" value="Unassembled WGS sequence"/>
</dbReference>
<dbReference type="EMBL" id="JACHJL010000007">
    <property type="protein sequence ID" value="MBB5936145.1"/>
    <property type="molecule type" value="Genomic_DNA"/>
</dbReference>
<keyword evidence="4 5" id="KW-0067">ATP-binding</keyword>
<evidence type="ECO:0000313" key="9">
    <source>
        <dbReference type="EMBL" id="MBB5936145.1"/>
    </source>
</evidence>
<sequence>MPSALLHDDPHTIGPYRLLARLGAGGMGTVYLARTAGGCTVAVKVLHHRLASDPAVRSRFRLEADAARVIGGRHGAAVHDADPSAPGPWLATEYVIGPPLDDAVKTGGAFPELAVRVLGAALAEGLGQLHRSEVVHRDLKPANVMVTTSGPKIIDFGIARAVGEEPLTHVGNAMGTPAFMSPEQAAGAEHTAAGDVFALAGVLVFAVSGHGPFGAGQPTDLLYRVRYADPDLGGVPPELVPVLVRCLAKSPADRPTTGELAAALTEGATLIQGSADSASTASTASTAPRRFVDVLPDAVLREIARRGEHVWRPAPPRLPPPPPEAPPGAAPNRPGMSRRRMMAVTAGAVLAGAGLAGGGAYALLGGRDGTDRADGSDGSDGSNGDATKQPKGMPPPPRIWTFPVRRPDAWGDVLLTEHGLAIPAGIVLTGVNAEAAWVLGRRTCPMGGGGPPTARRCTRCASMTRATGSPCARSPPPMAHWANRWSRRRISPAMRPAINCCVW</sequence>
<evidence type="ECO:0000256" key="1">
    <source>
        <dbReference type="ARBA" id="ARBA00022679"/>
    </source>
</evidence>
<evidence type="ECO:0000256" key="2">
    <source>
        <dbReference type="ARBA" id="ARBA00022741"/>
    </source>
</evidence>
<evidence type="ECO:0000256" key="3">
    <source>
        <dbReference type="ARBA" id="ARBA00022777"/>
    </source>
</evidence>
<dbReference type="InterPro" id="IPR000719">
    <property type="entry name" value="Prot_kinase_dom"/>
</dbReference>
<dbReference type="PROSITE" id="PS00107">
    <property type="entry name" value="PROTEIN_KINASE_ATP"/>
    <property type="match status" value="1"/>
</dbReference>
<accession>A0A7W9Q9K8</accession>
<dbReference type="Gene3D" id="1.10.510.10">
    <property type="entry name" value="Transferase(Phosphotransferase) domain 1"/>
    <property type="match status" value="1"/>
</dbReference>
<dbReference type="PROSITE" id="PS00108">
    <property type="entry name" value="PROTEIN_KINASE_ST"/>
    <property type="match status" value="1"/>
</dbReference>
<dbReference type="SMART" id="SM00220">
    <property type="entry name" value="S_TKc"/>
    <property type="match status" value="1"/>
</dbReference>
<dbReference type="SUPFAM" id="SSF56112">
    <property type="entry name" value="Protein kinase-like (PK-like)"/>
    <property type="match status" value="1"/>
</dbReference>
<keyword evidence="1" id="KW-0808">Transferase</keyword>
<keyword evidence="7" id="KW-1133">Transmembrane helix</keyword>
<feature type="region of interest" description="Disordered" evidence="6">
    <location>
        <begin position="311"/>
        <end position="336"/>
    </location>
</feature>
<dbReference type="InterPro" id="IPR008271">
    <property type="entry name" value="Ser/Thr_kinase_AS"/>
</dbReference>
<keyword evidence="7" id="KW-0812">Transmembrane</keyword>
<dbReference type="PANTHER" id="PTHR43289:SF34">
    <property type="entry name" value="SERINE_THREONINE-PROTEIN KINASE YBDM-RELATED"/>
    <property type="match status" value="1"/>
</dbReference>
<dbReference type="RefSeq" id="WP_184572775.1">
    <property type="nucleotide sequence ID" value="NZ_JACHJL010000007.1"/>
</dbReference>
<evidence type="ECO:0000256" key="6">
    <source>
        <dbReference type="SAM" id="MobiDB-lite"/>
    </source>
</evidence>
<dbReference type="PROSITE" id="PS50011">
    <property type="entry name" value="PROTEIN_KINASE_DOM"/>
    <property type="match status" value="1"/>
</dbReference>
<evidence type="ECO:0000256" key="4">
    <source>
        <dbReference type="ARBA" id="ARBA00022840"/>
    </source>
</evidence>
<dbReference type="InterPro" id="IPR017441">
    <property type="entry name" value="Protein_kinase_ATP_BS"/>
</dbReference>
<proteinExistence type="predicted"/>
<dbReference type="AlphaFoldDB" id="A0A7W9Q9K8"/>
<keyword evidence="2 5" id="KW-0547">Nucleotide-binding</keyword>
<evidence type="ECO:0000313" key="10">
    <source>
        <dbReference type="Proteomes" id="UP000588098"/>
    </source>
</evidence>
<dbReference type="PANTHER" id="PTHR43289">
    <property type="entry name" value="MITOGEN-ACTIVATED PROTEIN KINASE KINASE KINASE 20-RELATED"/>
    <property type="match status" value="1"/>
</dbReference>
<protein>
    <recommendedName>
        <fullName evidence="8">Protein kinase domain-containing protein</fullName>
    </recommendedName>
</protein>
<dbReference type="GO" id="GO:0005524">
    <property type="term" value="F:ATP binding"/>
    <property type="evidence" value="ECO:0007669"/>
    <property type="project" value="UniProtKB-UniRule"/>
</dbReference>
<feature type="transmembrane region" description="Helical" evidence="7">
    <location>
        <begin position="342"/>
        <end position="364"/>
    </location>
</feature>
<feature type="compositionally biased region" description="Pro residues" evidence="6">
    <location>
        <begin position="313"/>
        <end position="329"/>
    </location>
</feature>
<dbReference type="GO" id="GO:0004674">
    <property type="term" value="F:protein serine/threonine kinase activity"/>
    <property type="evidence" value="ECO:0007669"/>
    <property type="project" value="TreeGrafter"/>
</dbReference>
<dbReference type="CDD" id="cd14014">
    <property type="entry name" value="STKc_PknB_like"/>
    <property type="match status" value="1"/>
</dbReference>
<organism evidence="9 10">
    <name type="scientific">Streptomyces zagrosensis</name>
    <dbReference type="NCBI Taxonomy" id="1042984"/>
    <lineage>
        <taxon>Bacteria</taxon>
        <taxon>Bacillati</taxon>
        <taxon>Actinomycetota</taxon>
        <taxon>Actinomycetes</taxon>
        <taxon>Kitasatosporales</taxon>
        <taxon>Streptomycetaceae</taxon>
        <taxon>Streptomyces</taxon>
    </lineage>
</organism>
<feature type="region of interest" description="Disordered" evidence="6">
    <location>
        <begin position="370"/>
        <end position="398"/>
    </location>
</feature>
<evidence type="ECO:0000256" key="7">
    <source>
        <dbReference type="SAM" id="Phobius"/>
    </source>
</evidence>
<name>A0A7W9Q9K8_9ACTN</name>
<dbReference type="Gene3D" id="3.30.200.20">
    <property type="entry name" value="Phosphorylase Kinase, domain 1"/>
    <property type="match status" value="1"/>
</dbReference>